<feature type="domain" description="HTH lysR-type" evidence="5">
    <location>
        <begin position="1"/>
        <end position="59"/>
    </location>
</feature>
<dbReference type="RefSeq" id="WP_217892042.1">
    <property type="nucleotide sequence ID" value="NZ_JAHSTS010000001.1"/>
</dbReference>
<dbReference type="Pfam" id="PF00126">
    <property type="entry name" value="HTH_1"/>
    <property type="match status" value="1"/>
</dbReference>
<sequence>MDKLERYRIFVRVAEMGSFIKAANLLELPRATVSAAVQRLESELGARLLHRTTRNVQLTAAGTQLFERAVELLASAEAIDRLFKDQQRQVKGRLHVDLPSRIARRVVAPALPQLLGEYPHLQLLLGSSDRAVDLVREGIDCVLRVGPLTDSSLAARPLGMIELINCASPDYLQRHGTPADVDDLAQGHRMIGYASPLSGREMPWEQVDAHGDVQTLTLPSQVTVNNAESYIACCRAGLGLIQIPRYDVQHLLDAGELCEVLADSRPAPLPATLLYPHRQQRSGVLEVFVDWLQGVLAPCLVDKQAGRRPLP</sequence>
<gene>
    <name evidence="6" type="ORF">KVG96_10835</name>
</gene>
<dbReference type="Proteomes" id="UP000765224">
    <property type="component" value="Unassembled WGS sequence"/>
</dbReference>
<evidence type="ECO:0000256" key="1">
    <source>
        <dbReference type="ARBA" id="ARBA00009437"/>
    </source>
</evidence>
<dbReference type="EMBL" id="JAHSTS010000001">
    <property type="protein sequence ID" value="MBV4458447.1"/>
    <property type="molecule type" value="Genomic_DNA"/>
</dbReference>
<evidence type="ECO:0000256" key="4">
    <source>
        <dbReference type="ARBA" id="ARBA00023163"/>
    </source>
</evidence>
<evidence type="ECO:0000259" key="5">
    <source>
        <dbReference type="PROSITE" id="PS50931"/>
    </source>
</evidence>
<keyword evidence="2" id="KW-0805">Transcription regulation</keyword>
<protein>
    <submittedName>
        <fullName evidence="6">LysR family transcriptional regulator</fullName>
    </submittedName>
</protein>
<dbReference type="InterPro" id="IPR005119">
    <property type="entry name" value="LysR_subst-bd"/>
</dbReference>
<proteinExistence type="inferred from homology"/>
<name>A0ABS6PEK6_9PSED</name>
<organism evidence="6 7">
    <name type="scientific">Pseudomonas ekonensis</name>
    <dbReference type="NCBI Taxonomy" id="2842353"/>
    <lineage>
        <taxon>Bacteria</taxon>
        <taxon>Pseudomonadati</taxon>
        <taxon>Pseudomonadota</taxon>
        <taxon>Gammaproteobacteria</taxon>
        <taxon>Pseudomonadales</taxon>
        <taxon>Pseudomonadaceae</taxon>
        <taxon>Pseudomonas</taxon>
    </lineage>
</organism>
<evidence type="ECO:0000256" key="2">
    <source>
        <dbReference type="ARBA" id="ARBA00023015"/>
    </source>
</evidence>
<dbReference type="InterPro" id="IPR000847">
    <property type="entry name" value="LysR_HTH_N"/>
</dbReference>
<keyword evidence="4" id="KW-0804">Transcription</keyword>
<comment type="caution">
    <text evidence="6">The sequence shown here is derived from an EMBL/GenBank/DDBJ whole genome shotgun (WGS) entry which is preliminary data.</text>
</comment>
<dbReference type="PROSITE" id="PS50931">
    <property type="entry name" value="HTH_LYSR"/>
    <property type="match status" value="1"/>
</dbReference>
<dbReference type="PANTHER" id="PTHR30537">
    <property type="entry name" value="HTH-TYPE TRANSCRIPTIONAL REGULATOR"/>
    <property type="match status" value="1"/>
</dbReference>
<reference evidence="6 7" key="1">
    <citation type="submission" date="2021-06" db="EMBL/GenBank/DDBJ databases">
        <title>Updating the genus Pseudomonas: Description of 43 new species and partition of the Pseudomonas putida group.</title>
        <authorList>
            <person name="Girard L."/>
            <person name="Lood C."/>
            <person name="Vandamme P."/>
            <person name="Rokni-Zadeh H."/>
            <person name="Van Noort V."/>
            <person name="Hofte M."/>
            <person name="Lavigne R."/>
            <person name="De Mot R."/>
        </authorList>
    </citation>
    <scope>NUCLEOTIDE SEQUENCE [LARGE SCALE GENOMIC DNA]</scope>
    <source>
        <strain evidence="6 7">COR58</strain>
    </source>
</reference>
<dbReference type="InterPro" id="IPR058163">
    <property type="entry name" value="LysR-type_TF_proteobact-type"/>
</dbReference>
<dbReference type="Pfam" id="PF03466">
    <property type="entry name" value="LysR_substrate"/>
    <property type="match status" value="1"/>
</dbReference>
<dbReference type="PANTHER" id="PTHR30537:SF72">
    <property type="entry name" value="LYSR FAMILY TRANSCRIPTIONAL REGULATOR"/>
    <property type="match status" value="1"/>
</dbReference>
<comment type="similarity">
    <text evidence="1">Belongs to the LysR transcriptional regulatory family.</text>
</comment>
<keyword evidence="7" id="KW-1185">Reference proteome</keyword>
<evidence type="ECO:0000313" key="6">
    <source>
        <dbReference type="EMBL" id="MBV4458447.1"/>
    </source>
</evidence>
<accession>A0ABS6PEK6</accession>
<keyword evidence="3" id="KW-0238">DNA-binding</keyword>
<evidence type="ECO:0000256" key="3">
    <source>
        <dbReference type="ARBA" id="ARBA00023125"/>
    </source>
</evidence>
<evidence type="ECO:0000313" key="7">
    <source>
        <dbReference type="Proteomes" id="UP000765224"/>
    </source>
</evidence>
<dbReference type="CDD" id="cd08472">
    <property type="entry name" value="PBP2_CrgA_like_3"/>
    <property type="match status" value="1"/>
</dbReference>